<dbReference type="AlphaFoldDB" id="A0A2S9YSX0"/>
<dbReference type="EMBL" id="PVNL01000044">
    <property type="protein sequence ID" value="PRQ08139.1"/>
    <property type="molecule type" value="Genomic_DNA"/>
</dbReference>
<comment type="caution">
    <text evidence="1">The sequence shown here is derived from an EMBL/GenBank/DDBJ whole genome shotgun (WGS) entry which is preliminary data.</text>
</comment>
<accession>A0A2S9YSX0</accession>
<dbReference type="Proteomes" id="UP000238823">
    <property type="component" value="Unassembled WGS sequence"/>
</dbReference>
<organism evidence="1 2">
    <name type="scientific">Enhygromyxa salina</name>
    <dbReference type="NCBI Taxonomy" id="215803"/>
    <lineage>
        <taxon>Bacteria</taxon>
        <taxon>Pseudomonadati</taxon>
        <taxon>Myxococcota</taxon>
        <taxon>Polyangia</taxon>
        <taxon>Nannocystales</taxon>
        <taxon>Nannocystaceae</taxon>
        <taxon>Enhygromyxa</taxon>
    </lineage>
</organism>
<evidence type="ECO:0000313" key="2">
    <source>
        <dbReference type="Proteomes" id="UP000238823"/>
    </source>
</evidence>
<sequence length="183" mass="18751">MLVHAILPLVFASAPTYQPPPRAVVNEYTTSDGHRTRWTSVTYTLPNGETAEVVIVADDTNRGDGYLYVDGEAIAHTSWDAATGVSNWASSDPAASELAQAALVALGGEAGAELLDAFAGDSQTFKCSAWGKKVLRAGKYIWAGVVASTTVACCAAFPACGLCAGAGAAAAGIGTDALEDYCD</sequence>
<evidence type="ECO:0000313" key="1">
    <source>
        <dbReference type="EMBL" id="PRQ08139.1"/>
    </source>
</evidence>
<proteinExistence type="predicted"/>
<gene>
    <name evidence="1" type="ORF">ENSA7_21110</name>
</gene>
<protein>
    <submittedName>
        <fullName evidence="1">Uncharacterized protein</fullName>
    </submittedName>
</protein>
<name>A0A2S9YSX0_9BACT</name>
<reference evidence="1 2" key="1">
    <citation type="submission" date="2018-03" db="EMBL/GenBank/DDBJ databases">
        <title>Draft Genome Sequences of the Obligatory Marine Myxobacteria Enhygromyxa salina SWB007.</title>
        <authorList>
            <person name="Poehlein A."/>
            <person name="Moghaddam J.A."/>
            <person name="Harms H."/>
            <person name="Alanjari M."/>
            <person name="Koenig G.M."/>
            <person name="Daniel R."/>
            <person name="Schaeberle T.F."/>
        </authorList>
    </citation>
    <scope>NUCLEOTIDE SEQUENCE [LARGE SCALE GENOMIC DNA]</scope>
    <source>
        <strain evidence="1 2">SWB007</strain>
    </source>
</reference>